<evidence type="ECO:0000313" key="8">
    <source>
        <dbReference type="EMBL" id="RXK41912.1"/>
    </source>
</evidence>
<comment type="subcellular location">
    <subcellularLocation>
        <location evidence="6">Cytoplasm</location>
    </subcellularLocation>
    <subcellularLocation>
        <location evidence="6">Nucleus</location>
    </subcellularLocation>
</comment>
<evidence type="ECO:0000256" key="5">
    <source>
        <dbReference type="PROSITE-ProRule" id="PRU00808"/>
    </source>
</evidence>
<dbReference type="GO" id="GO:0019773">
    <property type="term" value="C:proteasome core complex, alpha-subunit complex"/>
    <property type="evidence" value="ECO:0007669"/>
    <property type="project" value="UniProtKB-UniRule"/>
</dbReference>
<sequence length="253" mass="27323">MTAPGGSSGAYSFSLTTFSPSGKLVQIEHALAAVAGGTTSLGIKATNGVVLATEKKSPSLLLDTSVLEKVAPICPNIGFVYSGMGPDFRVLVAKARKIAQAYWKMYGEHPPTKVLVQEVAAVMQQATQRGGVRPYGISLLIAGWDSHRGQSLYQVDPSGSYWAWKASAIGKNTVNGKTFLEKRYNDDLSLEDAIHTALLTLKEGFEGQMTEKTIEIGVVTVPTAEQMQENSGERLPPTFRKLTEQEVRDYLAL</sequence>
<comment type="similarity">
    <text evidence="5 6">Belongs to the peptidase T1A family.</text>
</comment>
<evidence type="ECO:0000313" key="9">
    <source>
        <dbReference type="Proteomes" id="UP000289152"/>
    </source>
</evidence>
<feature type="domain" description="Proteasome alpha-type subunits" evidence="7">
    <location>
        <begin position="11"/>
        <end position="33"/>
    </location>
</feature>
<dbReference type="GO" id="GO:0005634">
    <property type="term" value="C:nucleus"/>
    <property type="evidence" value="ECO:0007669"/>
    <property type="project" value="UniProtKB-SubCell"/>
</dbReference>
<accession>A0A4Q1BV58</accession>
<dbReference type="FunFam" id="3.60.20.10:FF:000028">
    <property type="entry name" value="Proteasome subunit alpha type"/>
    <property type="match status" value="1"/>
</dbReference>
<organism evidence="8 9">
    <name type="scientific">Tremella mesenterica</name>
    <name type="common">Jelly fungus</name>
    <dbReference type="NCBI Taxonomy" id="5217"/>
    <lineage>
        <taxon>Eukaryota</taxon>
        <taxon>Fungi</taxon>
        <taxon>Dikarya</taxon>
        <taxon>Basidiomycota</taxon>
        <taxon>Agaricomycotina</taxon>
        <taxon>Tremellomycetes</taxon>
        <taxon>Tremellales</taxon>
        <taxon>Tremellaceae</taxon>
        <taxon>Tremella</taxon>
    </lineage>
</organism>
<dbReference type="InterPro" id="IPR000426">
    <property type="entry name" value="Proteasome_asu_N"/>
</dbReference>
<dbReference type="PROSITE" id="PS51475">
    <property type="entry name" value="PROTEASOME_ALPHA_2"/>
    <property type="match status" value="1"/>
</dbReference>
<gene>
    <name evidence="8" type="ORF">M231_00633</name>
</gene>
<evidence type="ECO:0000256" key="3">
    <source>
        <dbReference type="ARBA" id="ARBA00022942"/>
    </source>
</evidence>
<name>A0A4Q1BV58_TREME</name>
<dbReference type="InterPro" id="IPR029055">
    <property type="entry name" value="Ntn_hydrolases_N"/>
</dbReference>
<keyword evidence="3 5" id="KW-0647">Proteasome</keyword>
<dbReference type="AlphaFoldDB" id="A0A4Q1BV58"/>
<evidence type="ECO:0000256" key="4">
    <source>
        <dbReference type="ARBA" id="ARBA00023242"/>
    </source>
</evidence>
<dbReference type="InterPro" id="IPR050115">
    <property type="entry name" value="Proteasome_alpha"/>
</dbReference>
<protein>
    <recommendedName>
        <fullName evidence="6">Proteasome subunit alpha type</fullName>
    </recommendedName>
</protein>
<comment type="function">
    <text evidence="1">The proteasome is a multicatalytic proteinase complex which is characterized by its ability to cleave peptides with Arg, Phe, Tyr, Leu, and Glu adjacent to the leaving group at neutral or slightly basic pH. The proteasome has an ATP-dependent proteolytic activity.</text>
</comment>
<dbReference type="GO" id="GO:0005737">
    <property type="term" value="C:cytoplasm"/>
    <property type="evidence" value="ECO:0007669"/>
    <property type="project" value="UniProtKB-SubCell"/>
</dbReference>
<dbReference type="Pfam" id="PF10584">
    <property type="entry name" value="Proteasome_A_N"/>
    <property type="match status" value="1"/>
</dbReference>
<keyword evidence="4 6" id="KW-0539">Nucleus</keyword>
<comment type="caution">
    <text evidence="8">The sequence shown here is derived from an EMBL/GenBank/DDBJ whole genome shotgun (WGS) entry which is preliminary data.</text>
</comment>
<keyword evidence="9" id="KW-1185">Reference proteome</keyword>
<dbReference type="InterPro" id="IPR023332">
    <property type="entry name" value="Proteasome_alpha-type"/>
</dbReference>
<dbReference type="InterPro" id="IPR001353">
    <property type="entry name" value="Proteasome_sua/b"/>
</dbReference>
<dbReference type="SUPFAM" id="SSF56235">
    <property type="entry name" value="N-terminal nucleophile aminohydrolases (Ntn hydrolases)"/>
    <property type="match status" value="1"/>
</dbReference>
<dbReference type="CDD" id="cd03750">
    <property type="entry name" value="proteasome_alpha_type_2"/>
    <property type="match status" value="1"/>
</dbReference>
<reference evidence="8 9" key="1">
    <citation type="submission" date="2016-06" db="EMBL/GenBank/DDBJ databases">
        <title>Evolution of pathogenesis and genome organization in the Tremellales.</title>
        <authorList>
            <person name="Cuomo C."/>
            <person name="Litvintseva A."/>
            <person name="Heitman J."/>
            <person name="Chen Y."/>
            <person name="Sun S."/>
            <person name="Springer D."/>
            <person name="Dromer F."/>
            <person name="Young S."/>
            <person name="Zeng Q."/>
            <person name="Chapman S."/>
            <person name="Gujja S."/>
            <person name="Saif S."/>
            <person name="Birren B."/>
        </authorList>
    </citation>
    <scope>NUCLEOTIDE SEQUENCE [LARGE SCALE GENOMIC DNA]</scope>
    <source>
        <strain evidence="8 9">ATCC 28783</strain>
    </source>
</reference>
<dbReference type="FunCoup" id="A0A4Q1BV58">
    <property type="interactions" value="396"/>
</dbReference>
<dbReference type="EMBL" id="SDIL01000004">
    <property type="protein sequence ID" value="RXK41912.1"/>
    <property type="molecule type" value="Genomic_DNA"/>
</dbReference>
<dbReference type="VEuPathDB" id="FungiDB:TREMEDRAFT_43678"/>
<keyword evidence="2 6" id="KW-0963">Cytoplasm</keyword>
<evidence type="ECO:0000256" key="2">
    <source>
        <dbReference type="ARBA" id="ARBA00022490"/>
    </source>
</evidence>
<dbReference type="Pfam" id="PF00227">
    <property type="entry name" value="Proteasome"/>
    <property type="match status" value="1"/>
</dbReference>
<dbReference type="Proteomes" id="UP000289152">
    <property type="component" value="Unassembled WGS sequence"/>
</dbReference>
<dbReference type="InParanoid" id="A0A4Q1BV58"/>
<dbReference type="SMART" id="SM00948">
    <property type="entry name" value="Proteasome_A_N"/>
    <property type="match status" value="1"/>
</dbReference>
<dbReference type="GO" id="GO:0006511">
    <property type="term" value="P:ubiquitin-dependent protein catabolic process"/>
    <property type="evidence" value="ECO:0007669"/>
    <property type="project" value="InterPro"/>
</dbReference>
<dbReference type="STRING" id="5217.A0A4Q1BV58"/>
<dbReference type="Gene3D" id="3.60.20.10">
    <property type="entry name" value="Glutamine Phosphoribosylpyrophosphate, subunit 1, domain 1"/>
    <property type="match status" value="1"/>
</dbReference>
<proteinExistence type="inferred from homology"/>
<dbReference type="PANTHER" id="PTHR11599">
    <property type="entry name" value="PROTEASOME SUBUNIT ALPHA/BETA"/>
    <property type="match status" value="1"/>
</dbReference>
<evidence type="ECO:0000256" key="1">
    <source>
        <dbReference type="ARBA" id="ARBA00002000"/>
    </source>
</evidence>
<dbReference type="PROSITE" id="PS00388">
    <property type="entry name" value="PROTEASOME_ALPHA_1"/>
    <property type="match status" value="1"/>
</dbReference>
<evidence type="ECO:0000259" key="7">
    <source>
        <dbReference type="PROSITE" id="PS00388"/>
    </source>
</evidence>
<dbReference type="OrthoDB" id="431557at2759"/>
<dbReference type="NCBIfam" id="NF003075">
    <property type="entry name" value="PRK03996.1"/>
    <property type="match status" value="1"/>
</dbReference>
<evidence type="ECO:0000256" key="6">
    <source>
        <dbReference type="RuleBase" id="RU000551"/>
    </source>
</evidence>
<comment type="subunit">
    <text evidence="6">The 26S proteasome consists of a 20S proteasome core and two 19S regulatory subunits.</text>
</comment>